<reference evidence="3" key="1">
    <citation type="journal article" date="2019" name="Int. J. Syst. Evol. Microbiol.">
        <title>The Global Catalogue of Microorganisms (GCM) 10K type strain sequencing project: providing services to taxonomists for standard genome sequencing and annotation.</title>
        <authorList>
            <consortium name="The Broad Institute Genomics Platform"/>
            <consortium name="The Broad Institute Genome Sequencing Center for Infectious Disease"/>
            <person name="Wu L."/>
            <person name="Ma J."/>
        </authorList>
    </citation>
    <scope>NUCLEOTIDE SEQUENCE [LARGE SCALE GENOMIC DNA]</scope>
    <source>
        <strain evidence="3">CCM 8702</strain>
    </source>
</reference>
<gene>
    <name evidence="2" type="ORF">GCM10007362_28330</name>
</gene>
<evidence type="ECO:0000313" key="2">
    <source>
        <dbReference type="EMBL" id="GGH80272.1"/>
    </source>
</evidence>
<comment type="caution">
    <text evidence="2">The sequence shown here is derived from an EMBL/GenBank/DDBJ whole genome shotgun (WGS) entry which is preliminary data.</text>
</comment>
<dbReference type="InterPro" id="IPR002347">
    <property type="entry name" value="SDR_fam"/>
</dbReference>
<dbReference type="PRINTS" id="PR00081">
    <property type="entry name" value="GDHRDH"/>
</dbReference>
<proteinExistence type="inferred from homology"/>
<protein>
    <recommendedName>
        <fullName evidence="4">Short-chain dehydrogenase</fullName>
    </recommendedName>
</protein>
<dbReference type="Gene3D" id="3.40.50.720">
    <property type="entry name" value="NAD(P)-binding Rossmann-like Domain"/>
    <property type="match status" value="1"/>
</dbReference>
<evidence type="ECO:0008006" key="4">
    <source>
        <dbReference type="Google" id="ProtNLM"/>
    </source>
</evidence>
<dbReference type="Pfam" id="PF00106">
    <property type="entry name" value="adh_short"/>
    <property type="match status" value="1"/>
</dbReference>
<sequence>MKNYLIFGASQGLGDAFARGLPGSGDRMWLVSRSRPSSLELQDGAERTWIPADLSEPGAAKTIFDQLQNEKLDVTVYNVGIWEKEGFEDHYTFDQDEPEHISRMIQTNITSAIVCLQGLLPNLRQSNSGKIILIGSTAGLGNANNSQVSFVASKFAIRGIGEALREHLRQDRIAVTCINPGELAAEIPYAEGRERALEAYQGTRIPLQDVVDLANCLIGLSPAACVKEIHLPAITDINA</sequence>
<dbReference type="SUPFAM" id="SSF51735">
    <property type="entry name" value="NAD(P)-binding Rossmann-fold domains"/>
    <property type="match status" value="1"/>
</dbReference>
<name>A0ABQ1ZXQ4_9BACL</name>
<dbReference type="PANTHER" id="PTHR42760">
    <property type="entry name" value="SHORT-CHAIN DEHYDROGENASES/REDUCTASES FAMILY MEMBER"/>
    <property type="match status" value="1"/>
</dbReference>
<organism evidence="2 3">
    <name type="scientific">Saccharibacillus endophyticus</name>
    <dbReference type="NCBI Taxonomy" id="2060666"/>
    <lineage>
        <taxon>Bacteria</taxon>
        <taxon>Bacillati</taxon>
        <taxon>Bacillota</taxon>
        <taxon>Bacilli</taxon>
        <taxon>Bacillales</taxon>
        <taxon>Paenibacillaceae</taxon>
        <taxon>Saccharibacillus</taxon>
    </lineage>
</organism>
<keyword evidence="3" id="KW-1185">Reference proteome</keyword>
<dbReference type="Proteomes" id="UP000605427">
    <property type="component" value="Unassembled WGS sequence"/>
</dbReference>
<dbReference type="RefSeq" id="WP_172244534.1">
    <property type="nucleotide sequence ID" value="NZ_BMDD01000003.1"/>
</dbReference>
<evidence type="ECO:0000256" key="1">
    <source>
        <dbReference type="ARBA" id="ARBA00006484"/>
    </source>
</evidence>
<dbReference type="InterPro" id="IPR036291">
    <property type="entry name" value="NAD(P)-bd_dom_sf"/>
</dbReference>
<evidence type="ECO:0000313" key="3">
    <source>
        <dbReference type="Proteomes" id="UP000605427"/>
    </source>
</evidence>
<dbReference type="CDD" id="cd05233">
    <property type="entry name" value="SDR_c"/>
    <property type="match status" value="1"/>
</dbReference>
<comment type="similarity">
    <text evidence="1">Belongs to the short-chain dehydrogenases/reductases (SDR) family.</text>
</comment>
<accession>A0ABQ1ZXQ4</accession>
<dbReference type="EMBL" id="BMDD01000003">
    <property type="protein sequence ID" value="GGH80272.1"/>
    <property type="molecule type" value="Genomic_DNA"/>
</dbReference>